<evidence type="ECO:0000313" key="2">
    <source>
        <dbReference type="EMBL" id="KAF5810989.1"/>
    </source>
</evidence>
<reference evidence="2" key="2">
    <citation type="submission" date="2020-06" db="EMBL/GenBank/DDBJ databases">
        <title>Helianthus annuus Genome sequencing and assembly Release 2.</title>
        <authorList>
            <person name="Gouzy J."/>
            <person name="Langlade N."/>
            <person name="Munos S."/>
        </authorList>
    </citation>
    <scope>NUCLEOTIDE SEQUENCE</scope>
    <source>
        <tissue evidence="2">Leaves</tissue>
    </source>
</reference>
<dbReference type="Proteomes" id="UP000215914">
    <property type="component" value="Unassembled WGS sequence"/>
</dbReference>
<dbReference type="EMBL" id="MNCJ02000319">
    <property type="protein sequence ID" value="KAF5810989.1"/>
    <property type="molecule type" value="Genomic_DNA"/>
</dbReference>
<reference evidence="2" key="1">
    <citation type="journal article" date="2017" name="Nature">
        <title>The sunflower genome provides insights into oil metabolism, flowering and Asterid evolution.</title>
        <authorList>
            <person name="Badouin H."/>
            <person name="Gouzy J."/>
            <person name="Grassa C.J."/>
            <person name="Murat F."/>
            <person name="Staton S.E."/>
            <person name="Cottret L."/>
            <person name="Lelandais-Briere C."/>
            <person name="Owens G.L."/>
            <person name="Carrere S."/>
            <person name="Mayjonade B."/>
            <person name="Legrand L."/>
            <person name="Gill N."/>
            <person name="Kane N.C."/>
            <person name="Bowers J.E."/>
            <person name="Hubner S."/>
            <person name="Bellec A."/>
            <person name="Berard A."/>
            <person name="Berges H."/>
            <person name="Blanchet N."/>
            <person name="Boniface M.C."/>
            <person name="Brunel D."/>
            <person name="Catrice O."/>
            <person name="Chaidir N."/>
            <person name="Claudel C."/>
            <person name="Donnadieu C."/>
            <person name="Faraut T."/>
            <person name="Fievet G."/>
            <person name="Helmstetter N."/>
            <person name="King M."/>
            <person name="Knapp S.J."/>
            <person name="Lai Z."/>
            <person name="Le Paslier M.C."/>
            <person name="Lippi Y."/>
            <person name="Lorenzon L."/>
            <person name="Mandel J.R."/>
            <person name="Marage G."/>
            <person name="Marchand G."/>
            <person name="Marquand E."/>
            <person name="Bret-Mestries E."/>
            <person name="Morien E."/>
            <person name="Nambeesan S."/>
            <person name="Nguyen T."/>
            <person name="Pegot-Espagnet P."/>
            <person name="Pouilly N."/>
            <person name="Raftis F."/>
            <person name="Sallet E."/>
            <person name="Schiex T."/>
            <person name="Thomas J."/>
            <person name="Vandecasteele C."/>
            <person name="Vares D."/>
            <person name="Vear F."/>
            <person name="Vautrin S."/>
            <person name="Crespi M."/>
            <person name="Mangin B."/>
            <person name="Burke J.M."/>
            <person name="Salse J."/>
            <person name="Munos S."/>
            <person name="Vincourt P."/>
            <person name="Rieseberg L.H."/>
            <person name="Langlade N.B."/>
        </authorList>
    </citation>
    <scope>NUCLEOTIDE SEQUENCE</scope>
    <source>
        <tissue evidence="2">Leaves</tissue>
    </source>
</reference>
<organism evidence="2 3">
    <name type="scientific">Helianthus annuus</name>
    <name type="common">Common sunflower</name>
    <dbReference type="NCBI Taxonomy" id="4232"/>
    <lineage>
        <taxon>Eukaryota</taxon>
        <taxon>Viridiplantae</taxon>
        <taxon>Streptophyta</taxon>
        <taxon>Embryophyta</taxon>
        <taxon>Tracheophyta</taxon>
        <taxon>Spermatophyta</taxon>
        <taxon>Magnoliopsida</taxon>
        <taxon>eudicotyledons</taxon>
        <taxon>Gunneridae</taxon>
        <taxon>Pentapetalae</taxon>
        <taxon>asterids</taxon>
        <taxon>campanulids</taxon>
        <taxon>Asterales</taxon>
        <taxon>Asteraceae</taxon>
        <taxon>Asteroideae</taxon>
        <taxon>Heliantheae alliance</taxon>
        <taxon>Heliantheae</taxon>
        <taxon>Helianthus</taxon>
    </lineage>
</organism>
<protein>
    <submittedName>
        <fullName evidence="2">Uncharacterized protein</fullName>
    </submittedName>
</protein>
<accession>A0A9K3J9P5</accession>
<name>A0A9K3J9P5_HELAN</name>
<dbReference type="AlphaFoldDB" id="A0A9K3J9P5"/>
<keyword evidence="3" id="KW-1185">Reference proteome</keyword>
<keyword evidence="1" id="KW-0812">Transmembrane</keyword>
<evidence type="ECO:0000256" key="1">
    <source>
        <dbReference type="SAM" id="Phobius"/>
    </source>
</evidence>
<evidence type="ECO:0000313" key="3">
    <source>
        <dbReference type="Proteomes" id="UP000215914"/>
    </source>
</evidence>
<comment type="caution">
    <text evidence="2">The sequence shown here is derived from an EMBL/GenBank/DDBJ whole genome shotgun (WGS) entry which is preliminary data.</text>
</comment>
<proteinExistence type="predicted"/>
<sequence length="96" mass="10633">MGQGSKWAHCESLKVLTVSLKGLKCSSCFSYYIRGERVDSSQLFEIFLRVSLSSLCTSSSSFLDLSVEIILFIDLFVEIISVLEIVLISVSISIIC</sequence>
<keyword evidence="1" id="KW-1133">Transmembrane helix</keyword>
<feature type="transmembrane region" description="Helical" evidence="1">
    <location>
        <begin position="69"/>
        <end position="95"/>
    </location>
</feature>
<gene>
    <name evidence="2" type="ORF">HanXRQr2_Chr04g0176151</name>
</gene>
<dbReference type="Gramene" id="mRNA:HanXRQr2_Chr04g0176151">
    <property type="protein sequence ID" value="mRNA:HanXRQr2_Chr04g0176151"/>
    <property type="gene ID" value="HanXRQr2_Chr04g0176151"/>
</dbReference>
<keyword evidence="1" id="KW-0472">Membrane</keyword>